<feature type="region of interest" description="Disordered" evidence="1">
    <location>
        <begin position="372"/>
        <end position="402"/>
    </location>
</feature>
<reference evidence="2" key="2">
    <citation type="journal article" date="2004" name="Mol. Microbiol.">
        <title>Inversion within the haloalkaliphilic virus phi Ch1 DNA results in differential expression of structural proteins.</title>
        <authorList>
            <person name="Rossler N."/>
            <person name="Klein R."/>
            <person name="Scholz H."/>
            <person name="Witte A."/>
        </authorList>
    </citation>
    <scope>NUCLEOTIDE SEQUENCE</scope>
</reference>
<name>Q6UPP9_9CAUD</name>
<accession>Q6UPP9</accession>
<reference evidence="2" key="1">
    <citation type="submission" date="2003-07" db="EMBL/GenBank/DDBJ databases">
        <authorList>
            <person name="Roessler N."/>
            <person name="Klein R."/>
            <person name="Scholz H."/>
            <person name="Witte A."/>
        </authorList>
    </citation>
    <scope>NUCLEOTIDE SEQUENCE</scope>
</reference>
<evidence type="ECO:0000313" key="2">
    <source>
        <dbReference type="EMBL" id="AAR17464.1"/>
    </source>
</evidence>
<evidence type="ECO:0000256" key="1">
    <source>
        <dbReference type="SAM" id="MobiDB-lite"/>
    </source>
</evidence>
<proteinExistence type="predicted"/>
<sequence length="514" mass="53998">MSKIWEPSGGVDDKVLFGMYPEDLDAQDRQELYAEAFEDIVKSYSTMATACRYQAIIDEMIDDETRAQLIADTQAAMEAVSIARTAMDSISESSTAMDPISESIVAMEAVIDSDDIALPAVVESQIAMDAVSTSQTAMDAVSDSQTAMDAVSDSQTAMDAVSVSQTAMDAVSDSQTAMDAVSDSQTAMDAVSASAVAMEAVAASTIAMDAAIASEDIALPTIVETETAMNEVSLSDLALDSLWESDVAWGMIRDLSMAVGKFAVGRAGLSGYDYADIDDVASSQTAMDAVSTSETAMDAVSTSDTAMDAVSTSETAMDAVGGSQTAMDAVAGSQTAMDAVAASIMPRSALFDSDYAVSSLWAASPGARTILEEGGSPTLPHTYDDSRSGSSGTHLRIEDGSDISLPGNATSALEIEVVDSDDPYRRGLTLELDLSNATTLEFEMRADSVPDSRIDHGVEVDGSTLFSNSGNSSWTNRSVDVSEYSGTHDVLFFTDTDSWTGGDWMTYFSNINLI</sequence>
<protein>
    <submittedName>
        <fullName evidence="2">Capsid protein</fullName>
    </submittedName>
</protein>
<dbReference type="EMBL" id="AY364845">
    <property type="protein sequence ID" value="AAR17464.1"/>
    <property type="molecule type" value="Genomic_DNA"/>
</dbReference>
<organism evidence="2">
    <name type="scientific">Natrialba phage PhiCh1</name>
    <dbReference type="NCBI Taxonomy" id="114777"/>
    <lineage>
        <taxon>Viruses</taxon>
        <taxon>Duplodnaviria</taxon>
        <taxon>Heunggongvirae</taxon>
        <taxon>Uroviricota</taxon>
        <taxon>Caudoviricetes</taxon>
        <taxon>Vertoviridae</taxon>
        <taxon>Myohalovirus</taxon>
        <taxon>Myohalovirus alkaliphilum</taxon>
        <taxon>Myohalovirus phiCh1</taxon>
    </lineage>
</organism>